<organism evidence="2 3">
    <name type="scientific">Hibiscus sabdariffa</name>
    <name type="common">roselle</name>
    <dbReference type="NCBI Taxonomy" id="183260"/>
    <lineage>
        <taxon>Eukaryota</taxon>
        <taxon>Viridiplantae</taxon>
        <taxon>Streptophyta</taxon>
        <taxon>Embryophyta</taxon>
        <taxon>Tracheophyta</taxon>
        <taxon>Spermatophyta</taxon>
        <taxon>Magnoliopsida</taxon>
        <taxon>eudicotyledons</taxon>
        <taxon>Gunneridae</taxon>
        <taxon>Pentapetalae</taxon>
        <taxon>rosids</taxon>
        <taxon>malvids</taxon>
        <taxon>Malvales</taxon>
        <taxon>Malvaceae</taxon>
        <taxon>Malvoideae</taxon>
        <taxon>Hibiscus</taxon>
    </lineage>
</organism>
<dbReference type="Proteomes" id="UP001472677">
    <property type="component" value="Unassembled WGS sequence"/>
</dbReference>
<accession>A0ABR2GE71</accession>
<proteinExistence type="predicted"/>
<keyword evidence="3" id="KW-1185">Reference proteome</keyword>
<name>A0ABR2GE71_9ROSI</name>
<evidence type="ECO:0000313" key="2">
    <source>
        <dbReference type="EMBL" id="KAK8601208.1"/>
    </source>
</evidence>
<evidence type="ECO:0000313" key="3">
    <source>
        <dbReference type="Proteomes" id="UP001472677"/>
    </source>
</evidence>
<reference evidence="2 3" key="1">
    <citation type="journal article" date="2024" name="G3 (Bethesda)">
        <title>Genome assembly of Hibiscus sabdariffa L. provides insights into metabolisms of medicinal natural products.</title>
        <authorList>
            <person name="Kim T."/>
        </authorList>
    </citation>
    <scope>NUCLEOTIDE SEQUENCE [LARGE SCALE GENOMIC DNA]</scope>
    <source>
        <strain evidence="2">TK-2024</strain>
        <tissue evidence="2">Old leaves</tissue>
    </source>
</reference>
<comment type="caution">
    <text evidence="2">The sequence shown here is derived from an EMBL/GenBank/DDBJ whole genome shotgun (WGS) entry which is preliminary data.</text>
</comment>
<gene>
    <name evidence="2" type="ORF">V6N12_051049</name>
</gene>
<feature type="region of interest" description="Disordered" evidence="1">
    <location>
        <begin position="71"/>
        <end position="90"/>
    </location>
</feature>
<dbReference type="EMBL" id="JBBPBM010000001">
    <property type="protein sequence ID" value="KAK8601208.1"/>
    <property type="molecule type" value="Genomic_DNA"/>
</dbReference>
<protein>
    <submittedName>
        <fullName evidence="2">Uncharacterized protein</fullName>
    </submittedName>
</protein>
<sequence length="90" mass="9754">MRGIEYVNKDDHEPLLDQIRVSREMTRVQPWVRSKHASHDQGSSGNVGPANADGPNGVVQDTEDHGDIDIATNVKGDGTPIKVGHSIESI</sequence>
<feature type="region of interest" description="Disordered" evidence="1">
    <location>
        <begin position="30"/>
        <end position="66"/>
    </location>
</feature>
<evidence type="ECO:0000256" key="1">
    <source>
        <dbReference type="SAM" id="MobiDB-lite"/>
    </source>
</evidence>